<dbReference type="InterPro" id="IPR029030">
    <property type="entry name" value="Caspase-like_dom_sf"/>
</dbReference>
<comment type="caution">
    <text evidence="5">The sequence shown here is derived from an EMBL/GenBank/DDBJ whole genome shotgun (WGS) entry which is preliminary data.</text>
</comment>
<evidence type="ECO:0000256" key="1">
    <source>
        <dbReference type="ARBA" id="ARBA00022703"/>
    </source>
</evidence>
<dbReference type="SUPFAM" id="SSF52129">
    <property type="entry name" value="Caspase-like"/>
    <property type="match status" value="1"/>
</dbReference>
<evidence type="ECO:0000313" key="6">
    <source>
        <dbReference type="Proteomes" id="UP000268093"/>
    </source>
</evidence>
<dbReference type="Gene3D" id="3.40.50.1460">
    <property type="match status" value="1"/>
</dbReference>
<reference evidence="5 6" key="1">
    <citation type="journal article" date="2018" name="New Phytol.">
        <title>Phylogenomics of Endogonaceae and evolution of mycorrhizas within Mucoromycota.</title>
        <authorList>
            <person name="Chang Y."/>
            <person name="Desiro A."/>
            <person name="Na H."/>
            <person name="Sandor L."/>
            <person name="Lipzen A."/>
            <person name="Clum A."/>
            <person name="Barry K."/>
            <person name="Grigoriev I.V."/>
            <person name="Martin F.M."/>
            <person name="Stajich J.E."/>
            <person name="Smith M.E."/>
            <person name="Bonito G."/>
            <person name="Spatafora J.W."/>
        </authorList>
    </citation>
    <scope>NUCLEOTIDE SEQUENCE [LARGE SCALE GENOMIC DNA]</scope>
    <source>
        <strain evidence="5 6">GMNB39</strain>
    </source>
</reference>
<dbReference type="GO" id="GO:0006915">
    <property type="term" value="P:apoptotic process"/>
    <property type="evidence" value="ECO:0007669"/>
    <property type="project" value="UniProtKB-KW"/>
</dbReference>
<keyword evidence="2" id="KW-0788">Thiol protease</keyword>
<evidence type="ECO:0000256" key="3">
    <source>
        <dbReference type="SAM" id="Phobius"/>
    </source>
</evidence>
<gene>
    <name evidence="5" type="ORF">BC936DRAFT_136662</name>
</gene>
<dbReference type="AlphaFoldDB" id="A0A433CZ26"/>
<keyword evidence="3" id="KW-0812">Transmembrane</keyword>
<dbReference type="Proteomes" id="UP000268093">
    <property type="component" value="Unassembled WGS sequence"/>
</dbReference>
<organism evidence="5 6">
    <name type="scientific">Jimgerdemannia flammicorona</name>
    <dbReference type="NCBI Taxonomy" id="994334"/>
    <lineage>
        <taxon>Eukaryota</taxon>
        <taxon>Fungi</taxon>
        <taxon>Fungi incertae sedis</taxon>
        <taxon>Mucoromycota</taxon>
        <taxon>Mucoromycotina</taxon>
        <taxon>Endogonomycetes</taxon>
        <taxon>Endogonales</taxon>
        <taxon>Endogonaceae</taxon>
        <taxon>Jimgerdemannia</taxon>
    </lineage>
</organism>
<evidence type="ECO:0000313" key="5">
    <source>
        <dbReference type="EMBL" id="RUP43837.1"/>
    </source>
</evidence>
<feature type="domain" description="Peptidase C14 caspase" evidence="4">
    <location>
        <begin position="14"/>
        <end position="104"/>
    </location>
</feature>
<feature type="transmembrane region" description="Helical" evidence="3">
    <location>
        <begin position="274"/>
        <end position="295"/>
    </location>
</feature>
<keyword evidence="2" id="KW-0378">Hydrolase</keyword>
<keyword evidence="1" id="KW-0053">Apoptosis</keyword>
<protein>
    <recommendedName>
        <fullName evidence="4">Peptidase C14 caspase domain-containing protein</fullName>
    </recommendedName>
</protein>
<sequence length="310" mass="34661">MSSVEKNKLDSFTKGYALLIGTGTDPTGKIARKFQSTINDAHWLEYVLTDRSRCAYPKNQVTTVTGENATQEAIYEAIDSLAERMGPDSTFIFFYSGHGILMPTSANGPTSIVPFHPQVHPPVELLLRRRRRTFSPIRPRGHVLELGNMHLDKDQIQQLGKGKGLAVLSSSRSNQRSYTGYRGGRWGSSLGKRYSVFVAGICEALSGAEQTEDEGYVTIFDLATYCQTYVRKRTDHKQIPYFDFARSHLSEITLGGDFVVPEEGMDELIIVPQYTYSMAVFVLVNLLGYLLHFWLSKVSATTILTQVPES</sequence>
<keyword evidence="6" id="KW-1185">Reference proteome</keyword>
<keyword evidence="3" id="KW-1133">Transmembrane helix</keyword>
<name>A0A433CZ26_9FUNG</name>
<proteinExistence type="predicted"/>
<dbReference type="GO" id="GO:0004197">
    <property type="term" value="F:cysteine-type endopeptidase activity"/>
    <property type="evidence" value="ECO:0007669"/>
    <property type="project" value="InterPro"/>
</dbReference>
<dbReference type="GO" id="GO:0006508">
    <property type="term" value="P:proteolysis"/>
    <property type="evidence" value="ECO:0007669"/>
    <property type="project" value="InterPro"/>
</dbReference>
<dbReference type="Pfam" id="PF00656">
    <property type="entry name" value="Peptidase_C14"/>
    <property type="match status" value="1"/>
</dbReference>
<keyword evidence="2" id="KW-0645">Protease</keyword>
<keyword evidence="3" id="KW-0472">Membrane</keyword>
<accession>A0A433CZ26</accession>
<dbReference type="InterPro" id="IPR011600">
    <property type="entry name" value="Pept_C14_caspase"/>
</dbReference>
<dbReference type="EMBL" id="RBNI01010191">
    <property type="protein sequence ID" value="RUP43837.1"/>
    <property type="molecule type" value="Genomic_DNA"/>
</dbReference>
<evidence type="ECO:0000259" key="4">
    <source>
        <dbReference type="Pfam" id="PF00656"/>
    </source>
</evidence>
<evidence type="ECO:0000256" key="2">
    <source>
        <dbReference type="ARBA" id="ARBA00022807"/>
    </source>
</evidence>